<accession>A0AAN7CPL6</accession>
<dbReference type="Proteomes" id="UP001303647">
    <property type="component" value="Unassembled WGS sequence"/>
</dbReference>
<evidence type="ECO:0000256" key="1">
    <source>
        <dbReference type="SAM" id="MobiDB-lite"/>
    </source>
</evidence>
<reference evidence="3" key="2">
    <citation type="submission" date="2023-05" db="EMBL/GenBank/DDBJ databases">
        <authorList>
            <consortium name="Lawrence Berkeley National Laboratory"/>
            <person name="Steindorff A."/>
            <person name="Hensen N."/>
            <person name="Bonometti L."/>
            <person name="Westerberg I."/>
            <person name="Brannstrom I.O."/>
            <person name="Guillou S."/>
            <person name="Cros-Aarteil S."/>
            <person name="Calhoun S."/>
            <person name="Haridas S."/>
            <person name="Kuo A."/>
            <person name="Mondo S."/>
            <person name="Pangilinan J."/>
            <person name="Riley R."/>
            <person name="Labutti K."/>
            <person name="Andreopoulos B."/>
            <person name="Lipzen A."/>
            <person name="Chen C."/>
            <person name="Yanf M."/>
            <person name="Daum C."/>
            <person name="Ng V."/>
            <person name="Clum A."/>
            <person name="Ohm R."/>
            <person name="Martin F."/>
            <person name="Silar P."/>
            <person name="Natvig D."/>
            <person name="Lalanne C."/>
            <person name="Gautier V."/>
            <person name="Ament-Velasquez S.L."/>
            <person name="Kruys A."/>
            <person name="Hutchinson M.I."/>
            <person name="Powell A.J."/>
            <person name="Barry K."/>
            <person name="Miller A.N."/>
            <person name="Grigoriev I.V."/>
            <person name="Debuchy R."/>
            <person name="Gladieux P."/>
            <person name="Thoren M.H."/>
            <person name="Johannesson H."/>
        </authorList>
    </citation>
    <scope>NUCLEOTIDE SEQUENCE</scope>
    <source>
        <strain evidence="3">CBS 359.72</strain>
    </source>
</reference>
<dbReference type="AlphaFoldDB" id="A0AAN7CPL6"/>
<evidence type="ECO:0000313" key="3">
    <source>
        <dbReference type="EMBL" id="KAK4245964.1"/>
    </source>
</evidence>
<dbReference type="Pfam" id="PF24738">
    <property type="entry name" value="DUF7689"/>
    <property type="match status" value="1"/>
</dbReference>
<gene>
    <name evidence="3" type="ORF">C7999DRAFT_33668</name>
</gene>
<feature type="region of interest" description="Disordered" evidence="1">
    <location>
        <begin position="235"/>
        <end position="292"/>
    </location>
</feature>
<feature type="compositionally biased region" description="Low complexity" evidence="1">
    <location>
        <begin position="237"/>
        <end position="252"/>
    </location>
</feature>
<feature type="compositionally biased region" description="Basic residues" evidence="1">
    <location>
        <begin position="194"/>
        <end position="206"/>
    </location>
</feature>
<feature type="domain" description="DUF7689" evidence="2">
    <location>
        <begin position="34"/>
        <end position="128"/>
    </location>
</feature>
<dbReference type="InterPro" id="IPR056106">
    <property type="entry name" value="DUF7689"/>
</dbReference>
<dbReference type="EMBL" id="MU857686">
    <property type="protein sequence ID" value="KAK4245964.1"/>
    <property type="molecule type" value="Genomic_DNA"/>
</dbReference>
<evidence type="ECO:0000259" key="2">
    <source>
        <dbReference type="Pfam" id="PF24738"/>
    </source>
</evidence>
<keyword evidence="4" id="KW-1185">Reference proteome</keyword>
<comment type="caution">
    <text evidence="3">The sequence shown here is derived from an EMBL/GenBank/DDBJ whole genome shotgun (WGS) entry which is preliminary data.</text>
</comment>
<proteinExistence type="predicted"/>
<feature type="region of interest" description="Disordered" evidence="1">
    <location>
        <begin position="160"/>
        <end position="222"/>
    </location>
</feature>
<sequence length="292" mass="32267">MAANRQTPEERFIAWIQSRFEWAQPGTYNIIPDTQTDVPNCFAYAVGVYDRAIRPDTWADLDEEYGRLGYHVTHDDTNMDGDVQVYAKPSDLNRPLHAHRITDAATMTCESKMGADFAIQHHQNLLQCKRPDSSQMEYSTAVTRYRYDAARHQKYLEEEVTTSTGRKLKRKDTSFTESGRPIAKQNAAVTKSGKITKKKGAKRGPVKTKPVPSYSAGGFKRPTARVTPTRFARAAGKPQVAAAKPQVAAAQPHGVVRPRVATARPQVVTANAPARKGLYPRDEGVGSNRGAG</sequence>
<protein>
    <recommendedName>
        <fullName evidence="2">DUF7689 domain-containing protein</fullName>
    </recommendedName>
</protein>
<organism evidence="3 4">
    <name type="scientific">Corynascus novoguineensis</name>
    <dbReference type="NCBI Taxonomy" id="1126955"/>
    <lineage>
        <taxon>Eukaryota</taxon>
        <taxon>Fungi</taxon>
        <taxon>Dikarya</taxon>
        <taxon>Ascomycota</taxon>
        <taxon>Pezizomycotina</taxon>
        <taxon>Sordariomycetes</taxon>
        <taxon>Sordariomycetidae</taxon>
        <taxon>Sordariales</taxon>
        <taxon>Chaetomiaceae</taxon>
        <taxon>Corynascus</taxon>
    </lineage>
</organism>
<name>A0AAN7CPL6_9PEZI</name>
<evidence type="ECO:0000313" key="4">
    <source>
        <dbReference type="Proteomes" id="UP001303647"/>
    </source>
</evidence>
<reference evidence="3" key="1">
    <citation type="journal article" date="2023" name="Mol. Phylogenet. Evol.">
        <title>Genome-scale phylogeny and comparative genomics of the fungal order Sordariales.</title>
        <authorList>
            <person name="Hensen N."/>
            <person name="Bonometti L."/>
            <person name="Westerberg I."/>
            <person name="Brannstrom I.O."/>
            <person name="Guillou S."/>
            <person name="Cros-Aarteil S."/>
            <person name="Calhoun S."/>
            <person name="Haridas S."/>
            <person name="Kuo A."/>
            <person name="Mondo S."/>
            <person name="Pangilinan J."/>
            <person name="Riley R."/>
            <person name="LaButti K."/>
            <person name="Andreopoulos B."/>
            <person name="Lipzen A."/>
            <person name="Chen C."/>
            <person name="Yan M."/>
            <person name="Daum C."/>
            <person name="Ng V."/>
            <person name="Clum A."/>
            <person name="Steindorff A."/>
            <person name="Ohm R.A."/>
            <person name="Martin F."/>
            <person name="Silar P."/>
            <person name="Natvig D.O."/>
            <person name="Lalanne C."/>
            <person name="Gautier V."/>
            <person name="Ament-Velasquez S.L."/>
            <person name="Kruys A."/>
            <person name="Hutchinson M.I."/>
            <person name="Powell A.J."/>
            <person name="Barry K."/>
            <person name="Miller A.N."/>
            <person name="Grigoriev I.V."/>
            <person name="Debuchy R."/>
            <person name="Gladieux P."/>
            <person name="Hiltunen Thoren M."/>
            <person name="Johannesson H."/>
        </authorList>
    </citation>
    <scope>NUCLEOTIDE SEQUENCE</scope>
    <source>
        <strain evidence="3">CBS 359.72</strain>
    </source>
</reference>